<organism evidence="2 3">
    <name type="scientific">Eumeta variegata</name>
    <name type="common">Bagworm moth</name>
    <name type="synonym">Eumeta japonica</name>
    <dbReference type="NCBI Taxonomy" id="151549"/>
    <lineage>
        <taxon>Eukaryota</taxon>
        <taxon>Metazoa</taxon>
        <taxon>Ecdysozoa</taxon>
        <taxon>Arthropoda</taxon>
        <taxon>Hexapoda</taxon>
        <taxon>Insecta</taxon>
        <taxon>Pterygota</taxon>
        <taxon>Neoptera</taxon>
        <taxon>Endopterygota</taxon>
        <taxon>Lepidoptera</taxon>
        <taxon>Glossata</taxon>
        <taxon>Ditrysia</taxon>
        <taxon>Tineoidea</taxon>
        <taxon>Psychidae</taxon>
        <taxon>Oiketicinae</taxon>
        <taxon>Eumeta</taxon>
    </lineage>
</organism>
<dbReference type="Proteomes" id="UP000299102">
    <property type="component" value="Unassembled WGS sequence"/>
</dbReference>
<dbReference type="EMBL" id="BGZK01000844">
    <property type="protein sequence ID" value="GBP62579.1"/>
    <property type="molecule type" value="Genomic_DNA"/>
</dbReference>
<protein>
    <submittedName>
        <fullName evidence="2">Uncharacterized protein</fullName>
    </submittedName>
</protein>
<comment type="caution">
    <text evidence="2">The sequence shown here is derived from an EMBL/GenBank/DDBJ whole genome shotgun (WGS) entry which is preliminary data.</text>
</comment>
<gene>
    <name evidence="2" type="ORF">EVAR_47016_1</name>
</gene>
<feature type="compositionally biased region" description="Pro residues" evidence="1">
    <location>
        <begin position="192"/>
        <end position="203"/>
    </location>
</feature>
<name>A0A4C1XJU6_EUMVA</name>
<accession>A0A4C1XJU6</accession>
<proteinExistence type="predicted"/>
<evidence type="ECO:0000256" key="1">
    <source>
        <dbReference type="SAM" id="MobiDB-lite"/>
    </source>
</evidence>
<feature type="compositionally biased region" description="Low complexity" evidence="1">
    <location>
        <begin position="204"/>
        <end position="214"/>
    </location>
</feature>
<feature type="region of interest" description="Disordered" evidence="1">
    <location>
        <begin position="190"/>
        <end position="246"/>
    </location>
</feature>
<evidence type="ECO:0000313" key="3">
    <source>
        <dbReference type="Proteomes" id="UP000299102"/>
    </source>
</evidence>
<sequence length="246" mass="27338">MIKAVDELYQLAETDTESSAPKSARSRTRCAAAAEAGKVIPFFARAPCRGIKSLSSHAPYICIPFLVTSRTLVKRFAWRYNNEKSTQELATDIPIPDSRPSIDGIEYDWRNKNLKLRSHEHKAAVISPSLNWTKRRRDAQSGKLTVLTKRKEHVTGMRAISTARGGRGTPSLKLYNLPNNYKSRALARAHLPPRPSRPFPLPAPASFMKSSNSPSPLPRLRHGNPSEGRSRRTDVGGPHVGRAAER</sequence>
<dbReference type="AlphaFoldDB" id="A0A4C1XJU6"/>
<evidence type="ECO:0000313" key="2">
    <source>
        <dbReference type="EMBL" id="GBP62579.1"/>
    </source>
</evidence>
<reference evidence="2 3" key="1">
    <citation type="journal article" date="2019" name="Commun. Biol.">
        <title>The bagworm genome reveals a unique fibroin gene that provides high tensile strength.</title>
        <authorList>
            <person name="Kono N."/>
            <person name="Nakamura H."/>
            <person name="Ohtoshi R."/>
            <person name="Tomita M."/>
            <person name="Numata K."/>
            <person name="Arakawa K."/>
        </authorList>
    </citation>
    <scope>NUCLEOTIDE SEQUENCE [LARGE SCALE GENOMIC DNA]</scope>
</reference>
<keyword evidence="3" id="KW-1185">Reference proteome</keyword>